<dbReference type="GO" id="GO:0016740">
    <property type="term" value="F:transferase activity"/>
    <property type="evidence" value="ECO:0007669"/>
    <property type="project" value="UniProtKB-KW"/>
</dbReference>
<dbReference type="InterPro" id="IPR002575">
    <property type="entry name" value="Aminoglycoside_PTrfase"/>
</dbReference>
<accession>A0A243RU45</accession>
<keyword evidence="2" id="KW-0808">Transferase</keyword>
<comment type="caution">
    <text evidence="2">The sequence shown here is derived from an EMBL/GenBank/DDBJ whole genome shotgun (WGS) entry which is preliminary data.</text>
</comment>
<protein>
    <submittedName>
        <fullName evidence="2">Aminoglycoside phosphotransferase</fullName>
    </submittedName>
</protein>
<evidence type="ECO:0000259" key="1">
    <source>
        <dbReference type="Pfam" id="PF01636"/>
    </source>
</evidence>
<dbReference type="Gene3D" id="3.90.1200.10">
    <property type="match status" value="1"/>
</dbReference>
<name>A0A243RU45_9ACTN</name>
<dbReference type="Pfam" id="PF01636">
    <property type="entry name" value="APH"/>
    <property type="match status" value="1"/>
</dbReference>
<dbReference type="SUPFAM" id="SSF56112">
    <property type="entry name" value="Protein kinase-like (PK-like)"/>
    <property type="match status" value="1"/>
</dbReference>
<dbReference type="Proteomes" id="UP000194761">
    <property type="component" value="Unassembled WGS sequence"/>
</dbReference>
<evidence type="ECO:0000313" key="2">
    <source>
        <dbReference type="EMBL" id="OUC98616.1"/>
    </source>
</evidence>
<proteinExistence type="predicted"/>
<feature type="domain" description="Aminoglycoside phosphotransferase" evidence="1">
    <location>
        <begin position="164"/>
        <end position="351"/>
    </location>
</feature>
<dbReference type="AlphaFoldDB" id="A0A243RU45"/>
<organism evidence="2 3">
    <name type="scientific">Streptosporangium minutum</name>
    <dbReference type="NCBI Taxonomy" id="569862"/>
    <lineage>
        <taxon>Bacteria</taxon>
        <taxon>Bacillati</taxon>
        <taxon>Actinomycetota</taxon>
        <taxon>Actinomycetes</taxon>
        <taxon>Streptosporangiales</taxon>
        <taxon>Streptosporangiaceae</taxon>
        <taxon>Streptosporangium</taxon>
    </lineage>
</organism>
<dbReference type="RefSeq" id="WP_086569167.1">
    <property type="nucleotide sequence ID" value="NZ_NGFP01000018.1"/>
</dbReference>
<reference evidence="2 3" key="1">
    <citation type="submission" date="2017-05" db="EMBL/GenBank/DDBJ databases">
        <title>Biotechnological potential of actinobacteria isolated from South African environments.</title>
        <authorList>
            <person name="Le Roes-Hill M."/>
            <person name="Prins A."/>
            <person name="Durrell K.A."/>
        </authorList>
    </citation>
    <scope>NUCLEOTIDE SEQUENCE [LARGE SCALE GENOMIC DNA]</scope>
    <source>
        <strain evidence="2">M26</strain>
    </source>
</reference>
<dbReference type="InterPro" id="IPR011009">
    <property type="entry name" value="Kinase-like_dom_sf"/>
</dbReference>
<gene>
    <name evidence="2" type="ORF">CA984_06250</name>
</gene>
<dbReference type="EMBL" id="NGFP01000018">
    <property type="protein sequence ID" value="OUC98616.1"/>
    <property type="molecule type" value="Genomic_DNA"/>
</dbReference>
<evidence type="ECO:0000313" key="3">
    <source>
        <dbReference type="Proteomes" id="UP000194761"/>
    </source>
</evidence>
<keyword evidence="3" id="KW-1185">Reference proteome</keyword>
<sequence>MDRGSGRTVSALVTVGDRRLGAVGPFPVDSPWWADVEPVVAYLEPVLGVPVTVLRLLDVDGGEGARDGHVTYHVEALGPPRHDLPSPWPDGSGDLTAPSAWRAGWATAPGVREALDWADSALRASGRPPSGPAGQVRTWNLSGLFRLPTSRGPAWLKITPGFATCEARVIETFAQVDSDSVPAVLAADPAHRRVLLEHVPGEDCWDASEDVLGGAVRRLVAAQAAIAERGEGIPDWLPDRRPQVLAGMVDELLDGEVAGELSADELSSARRLAGRLPALVSSLEACGLPYTVVHGDFHPGNVRSDGRRTVMVDFADSHFGHPVLDGLRMRDFVHDGERSARVARVWAETWSARVPGSDPARALALAEPLAHLAYAVRYQEFLDNIEPSERRYHAGDPASEVRAALECVRPSAP</sequence>